<dbReference type="AlphaFoldDB" id="A0A2C9U5P4"/>
<sequence>MFDEKMHEDMEKSSSSSSRRRKMKMWLFRKLKIKESWRWRFRFLGSAFNWKRIHFQLSFVDDVLFKIVSVFEAIVLVGSLCLFYLCCGCHI</sequence>
<evidence type="ECO:0000256" key="1">
    <source>
        <dbReference type="SAM" id="MobiDB-lite"/>
    </source>
</evidence>
<evidence type="ECO:0008006" key="4">
    <source>
        <dbReference type="Google" id="ProtNLM"/>
    </source>
</evidence>
<evidence type="ECO:0000256" key="2">
    <source>
        <dbReference type="SAM" id="Phobius"/>
    </source>
</evidence>
<feature type="compositionally biased region" description="Basic and acidic residues" evidence="1">
    <location>
        <begin position="1"/>
        <end position="12"/>
    </location>
</feature>
<feature type="transmembrane region" description="Helical" evidence="2">
    <location>
        <begin position="65"/>
        <end position="87"/>
    </location>
</feature>
<accession>A0A2C9U5P4</accession>
<feature type="region of interest" description="Disordered" evidence="1">
    <location>
        <begin position="1"/>
        <end position="21"/>
    </location>
</feature>
<protein>
    <recommendedName>
        <fullName evidence="4">Transmembrane protein</fullName>
    </recommendedName>
</protein>
<gene>
    <name evidence="3" type="ORF">MANES_17G067900</name>
</gene>
<name>A0A2C9U5P4_MANES</name>
<reference evidence="3" key="1">
    <citation type="submission" date="2016-02" db="EMBL/GenBank/DDBJ databases">
        <title>WGS assembly of Manihot esculenta.</title>
        <authorList>
            <person name="Bredeson J.V."/>
            <person name="Prochnik S.E."/>
            <person name="Lyons J.B."/>
            <person name="Schmutz J."/>
            <person name="Grimwood J."/>
            <person name="Vrebalov J."/>
            <person name="Bart R.S."/>
            <person name="Amuge T."/>
            <person name="Ferguson M.E."/>
            <person name="Green R."/>
            <person name="Putnam N."/>
            <person name="Stites J."/>
            <person name="Rounsley S."/>
            <person name="Rokhsar D.S."/>
        </authorList>
    </citation>
    <scope>NUCLEOTIDE SEQUENCE [LARGE SCALE GENOMIC DNA]</scope>
    <source>
        <tissue evidence="3">Leaf</tissue>
    </source>
</reference>
<dbReference type="PANTHER" id="PTHR33726:SF3">
    <property type="entry name" value="TRANSMEMBRANE PROTEIN"/>
    <property type="match status" value="1"/>
</dbReference>
<dbReference type="STRING" id="3983.A0A2C9U5P4"/>
<keyword evidence="2" id="KW-1133">Transmembrane helix</keyword>
<organism evidence="3">
    <name type="scientific">Manihot esculenta</name>
    <name type="common">Cassava</name>
    <name type="synonym">Jatropha manihot</name>
    <dbReference type="NCBI Taxonomy" id="3983"/>
    <lineage>
        <taxon>Eukaryota</taxon>
        <taxon>Viridiplantae</taxon>
        <taxon>Streptophyta</taxon>
        <taxon>Embryophyta</taxon>
        <taxon>Tracheophyta</taxon>
        <taxon>Spermatophyta</taxon>
        <taxon>Magnoliopsida</taxon>
        <taxon>eudicotyledons</taxon>
        <taxon>Gunneridae</taxon>
        <taxon>Pentapetalae</taxon>
        <taxon>rosids</taxon>
        <taxon>fabids</taxon>
        <taxon>Malpighiales</taxon>
        <taxon>Euphorbiaceae</taxon>
        <taxon>Crotonoideae</taxon>
        <taxon>Manihoteae</taxon>
        <taxon>Manihot</taxon>
    </lineage>
</organism>
<evidence type="ECO:0000313" key="3">
    <source>
        <dbReference type="EMBL" id="OAY25113.1"/>
    </source>
</evidence>
<dbReference type="EMBL" id="CM004403">
    <property type="protein sequence ID" value="OAY25113.1"/>
    <property type="molecule type" value="Genomic_DNA"/>
</dbReference>
<proteinExistence type="predicted"/>
<dbReference type="PANTHER" id="PTHR33726">
    <property type="entry name" value="TRANSMEMBRANE PROTEIN"/>
    <property type="match status" value="1"/>
</dbReference>
<keyword evidence="2" id="KW-0472">Membrane</keyword>
<keyword evidence="2" id="KW-0812">Transmembrane</keyword>